<gene>
    <name evidence="3" type="primary">FAM240C</name>
</gene>
<sequence>MSKSHTLKNPARVSYDAGMLKTFWEKKIELHTKQLQNEDMRIRRSALDRLRSEWAQRLERRNQMLQSNQEAPTPPGAQAFHTQDPMAA</sequence>
<evidence type="ECO:0000313" key="3">
    <source>
        <dbReference type="RefSeq" id="XP_031531833.1"/>
    </source>
</evidence>
<dbReference type="AlphaFoldDB" id="A0A6J3ADY6"/>
<dbReference type="InterPro" id="IPR040261">
    <property type="entry name" value="FAM240"/>
</dbReference>
<dbReference type="RefSeq" id="XP_031531833.1">
    <property type="nucleotide sequence ID" value="XM_031675973.2"/>
</dbReference>
<dbReference type="CTD" id="285095"/>
<dbReference type="KEGG" id="vpc:116279640"/>
<dbReference type="InParanoid" id="A0A6J3ADY6"/>
<protein>
    <submittedName>
        <fullName evidence="3">Protein FAM240C</fullName>
    </submittedName>
</protein>
<keyword evidence="2" id="KW-1185">Reference proteome</keyword>
<evidence type="ECO:0000256" key="1">
    <source>
        <dbReference type="SAM" id="MobiDB-lite"/>
    </source>
</evidence>
<name>A0A6J3ADY6_VICPA</name>
<feature type="region of interest" description="Disordered" evidence="1">
    <location>
        <begin position="61"/>
        <end position="88"/>
    </location>
</feature>
<dbReference type="PANTHER" id="PTHR40387">
    <property type="entry name" value="PROTEIN FAM240B"/>
    <property type="match status" value="1"/>
</dbReference>
<reference evidence="3" key="1">
    <citation type="submission" date="2025-08" db="UniProtKB">
        <authorList>
            <consortium name="RefSeq"/>
        </authorList>
    </citation>
    <scope>IDENTIFICATION</scope>
</reference>
<proteinExistence type="predicted"/>
<accession>A0A6J3ADY6</accession>
<dbReference type="PANTHER" id="PTHR40387:SF4">
    <property type="entry name" value="PROTEIN FAM240C"/>
    <property type="match status" value="1"/>
</dbReference>
<evidence type="ECO:0000313" key="2">
    <source>
        <dbReference type="Proteomes" id="UP001652581"/>
    </source>
</evidence>
<dbReference type="Proteomes" id="UP001652581">
    <property type="component" value="Chromosome 5"/>
</dbReference>
<organism evidence="2 3">
    <name type="scientific">Vicugna pacos</name>
    <name type="common">Alpaca</name>
    <name type="synonym">Lama pacos</name>
    <dbReference type="NCBI Taxonomy" id="30538"/>
    <lineage>
        <taxon>Eukaryota</taxon>
        <taxon>Metazoa</taxon>
        <taxon>Chordata</taxon>
        <taxon>Craniata</taxon>
        <taxon>Vertebrata</taxon>
        <taxon>Euteleostomi</taxon>
        <taxon>Mammalia</taxon>
        <taxon>Eutheria</taxon>
        <taxon>Laurasiatheria</taxon>
        <taxon>Artiodactyla</taxon>
        <taxon>Tylopoda</taxon>
        <taxon>Camelidae</taxon>
        <taxon>Vicugna</taxon>
    </lineage>
</organism>